<dbReference type="InterPro" id="IPR016035">
    <property type="entry name" value="Acyl_Trfase/lysoPLipase"/>
</dbReference>
<feature type="domain" description="PNPLA" evidence="6">
    <location>
        <begin position="21"/>
        <end position="319"/>
    </location>
</feature>
<feature type="active site" description="Nucleophile" evidence="4">
    <location>
        <position position="55"/>
    </location>
</feature>
<dbReference type="EMBL" id="PDJI01000004">
    <property type="protein sequence ID" value="PFG39908.1"/>
    <property type="molecule type" value="Genomic_DNA"/>
</dbReference>
<dbReference type="GO" id="GO:0016787">
    <property type="term" value="F:hydrolase activity"/>
    <property type="evidence" value="ECO:0007669"/>
    <property type="project" value="UniProtKB-UniRule"/>
</dbReference>
<sequence length="524" mass="56821">MWVDDVLSRLPWRRRTEVTGLVLSGGGARASFQIGALRYLYDQVGIRPDVITGTSAGSVLAAVLAQSDEPAEQRRLVGELERVWRGMQHSSDMFVPLEWFARLRERGPEWVAAFSRRQQRQRPLGRTFSRVANLAAPRLTPTSTRARPSAPAAAAVGVAAAAAEAAPELDTSPESEDQGTWGSLGVVEFLTALREVGRARPDLEVILRGAEREQSMYRLGPIVERLLDPEVFVPARVAGSGVTLRIAVVGLESGELRYVTETGALLDRQGRQLDAGPIDLVEAVRASCAIPAVLPPIRLGDEHYVDGGVREALPVEVAVEQLGVTRCFAVVASPPGVPREDSYAGRDMLSIVLRSTAGIMSDEGLHDEVTWARRAGAVVIGPELDVHDVLTVDPGLTAISMDYGYMRAAEAVQGAGPVESQLVRDITTLRKEIWQLEVDLLGPGPEDASAEPEAPDDGPAPDLSELWALKRRLRSLVDQTPLEYLPPGARTWWRHFEGHSFPIDLPPGWTSTTDDAYAASVASR</sequence>
<dbReference type="Gene3D" id="3.40.1090.10">
    <property type="entry name" value="Cytosolic phospholipase A2 catalytic domain"/>
    <property type="match status" value="2"/>
</dbReference>
<keyword evidence="3 4" id="KW-0443">Lipid metabolism</keyword>
<evidence type="ECO:0000313" key="7">
    <source>
        <dbReference type="EMBL" id="PFG39908.1"/>
    </source>
</evidence>
<comment type="caution">
    <text evidence="4">Lacks conserved residue(s) required for the propagation of feature annotation.</text>
</comment>
<organism evidence="7 8">
    <name type="scientific">Georgenia soli</name>
    <dbReference type="NCBI Taxonomy" id="638953"/>
    <lineage>
        <taxon>Bacteria</taxon>
        <taxon>Bacillati</taxon>
        <taxon>Actinomycetota</taxon>
        <taxon>Actinomycetes</taxon>
        <taxon>Micrococcales</taxon>
        <taxon>Bogoriellaceae</taxon>
        <taxon>Georgenia</taxon>
    </lineage>
</organism>
<comment type="caution">
    <text evidence="7">The sequence shown here is derived from an EMBL/GenBank/DDBJ whole genome shotgun (WGS) entry which is preliminary data.</text>
</comment>
<evidence type="ECO:0000256" key="3">
    <source>
        <dbReference type="ARBA" id="ARBA00023098"/>
    </source>
</evidence>
<proteinExistence type="predicted"/>
<protein>
    <submittedName>
        <fullName evidence="7">Patatin-like phospholipase</fullName>
    </submittedName>
</protein>
<keyword evidence="1 4" id="KW-0378">Hydrolase</keyword>
<feature type="short sequence motif" description="GXSXG" evidence="4">
    <location>
        <begin position="53"/>
        <end position="57"/>
    </location>
</feature>
<evidence type="ECO:0000256" key="1">
    <source>
        <dbReference type="ARBA" id="ARBA00022801"/>
    </source>
</evidence>
<evidence type="ECO:0000313" key="8">
    <source>
        <dbReference type="Proteomes" id="UP000222106"/>
    </source>
</evidence>
<dbReference type="InterPro" id="IPR050301">
    <property type="entry name" value="NTE"/>
</dbReference>
<dbReference type="Proteomes" id="UP000222106">
    <property type="component" value="Unassembled WGS sequence"/>
</dbReference>
<dbReference type="SUPFAM" id="SSF52151">
    <property type="entry name" value="FabD/lysophospholipase-like"/>
    <property type="match status" value="1"/>
</dbReference>
<name>A0A2A9ELX1_9MICO</name>
<keyword evidence="2 4" id="KW-0442">Lipid degradation</keyword>
<dbReference type="RefSeq" id="WP_098483924.1">
    <property type="nucleotide sequence ID" value="NZ_PDJI01000004.1"/>
</dbReference>
<accession>A0A2A9ELX1</accession>
<evidence type="ECO:0000256" key="2">
    <source>
        <dbReference type="ARBA" id="ARBA00022963"/>
    </source>
</evidence>
<reference evidence="7 8" key="1">
    <citation type="submission" date="2017-10" db="EMBL/GenBank/DDBJ databases">
        <title>Sequencing the genomes of 1000 actinobacteria strains.</title>
        <authorList>
            <person name="Klenk H.-P."/>
        </authorList>
    </citation>
    <scope>NUCLEOTIDE SEQUENCE [LARGE SCALE GENOMIC DNA]</scope>
    <source>
        <strain evidence="7 8">DSM 21838</strain>
    </source>
</reference>
<dbReference type="InterPro" id="IPR002641">
    <property type="entry name" value="PNPLA_dom"/>
</dbReference>
<evidence type="ECO:0000259" key="6">
    <source>
        <dbReference type="PROSITE" id="PS51635"/>
    </source>
</evidence>
<dbReference type="PANTHER" id="PTHR14226:SF29">
    <property type="entry name" value="NEUROPATHY TARGET ESTERASE SWS"/>
    <property type="match status" value="1"/>
</dbReference>
<dbReference type="GO" id="GO:0016042">
    <property type="term" value="P:lipid catabolic process"/>
    <property type="evidence" value="ECO:0007669"/>
    <property type="project" value="UniProtKB-UniRule"/>
</dbReference>
<dbReference type="PANTHER" id="PTHR14226">
    <property type="entry name" value="NEUROPATHY TARGET ESTERASE/SWISS CHEESE D.MELANOGASTER"/>
    <property type="match status" value="1"/>
</dbReference>
<dbReference type="PROSITE" id="PS51635">
    <property type="entry name" value="PNPLA"/>
    <property type="match status" value="1"/>
</dbReference>
<feature type="active site" description="Proton acceptor" evidence="4">
    <location>
        <position position="306"/>
    </location>
</feature>
<evidence type="ECO:0000256" key="4">
    <source>
        <dbReference type="PROSITE-ProRule" id="PRU01161"/>
    </source>
</evidence>
<gene>
    <name evidence="7" type="ORF">ATJ97_2428</name>
</gene>
<feature type="short sequence motif" description="DGA/G" evidence="4">
    <location>
        <begin position="306"/>
        <end position="308"/>
    </location>
</feature>
<dbReference type="AlphaFoldDB" id="A0A2A9ELX1"/>
<dbReference type="OrthoDB" id="4080114at2"/>
<feature type="region of interest" description="Disordered" evidence="5">
    <location>
        <begin position="441"/>
        <end position="462"/>
    </location>
</feature>
<evidence type="ECO:0000256" key="5">
    <source>
        <dbReference type="SAM" id="MobiDB-lite"/>
    </source>
</evidence>
<keyword evidence="8" id="KW-1185">Reference proteome</keyword>
<dbReference type="Pfam" id="PF01734">
    <property type="entry name" value="Patatin"/>
    <property type="match status" value="1"/>
</dbReference>